<sequence>MLRSRAERLVDWVTGCTFGAIGLVLMMPYFFAAVSGIPINTDIGSMCALGFFICLYAQMEIRGLPVFEI</sequence>
<keyword evidence="1" id="KW-1133">Transmembrane helix</keyword>
<feature type="transmembrane region" description="Helical" evidence="1">
    <location>
        <begin position="12"/>
        <end position="31"/>
    </location>
</feature>
<name>A0A830FJF9_HALAR</name>
<comment type="caution">
    <text evidence="2">The sequence shown here is derived from an EMBL/GenBank/DDBJ whole genome shotgun (WGS) entry which is preliminary data.</text>
</comment>
<evidence type="ECO:0000256" key="1">
    <source>
        <dbReference type="SAM" id="Phobius"/>
    </source>
</evidence>
<proteinExistence type="predicted"/>
<reference evidence="2" key="2">
    <citation type="submission" date="2020-09" db="EMBL/GenBank/DDBJ databases">
        <authorList>
            <person name="Sun Q."/>
            <person name="Ohkuma M."/>
        </authorList>
    </citation>
    <scope>NUCLEOTIDE SEQUENCE</scope>
    <source>
        <strain evidence="2">JCM 15759</strain>
    </source>
</reference>
<evidence type="ECO:0000313" key="2">
    <source>
        <dbReference type="EMBL" id="GGM52869.1"/>
    </source>
</evidence>
<dbReference type="RefSeq" id="WP_188854191.1">
    <property type="nucleotide sequence ID" value="NZ_BMON01000012.1"/>
</dbReference>
<reference evidence="2" key="1">
    <citation type="journal article" date="2014" name="Int. J. Syst. Evol. Microbiol.">
        <title>Complete genome sequence of Corynebacterium casei LMG S-19264T (=DSM 44701T), isolated from a smear-ripened cheese.</title>
        <authorList>
            <consortium name="US DOE Joint Genome Institute (JGI-PGF)"/>
            <person name="Walter F."/>
            <person name="Albersmeier A."/>
            <person name="Kalinowski J."/>
            <person name="Ruckert C."/>
        </authorList>
    </citation>
    <scope>NUCLEOTIDE SEQUENCE</scope>
    <source>
        <strain evidence="2">JCM 15759</strain>
    </source>
</reference>
<keyword evidence="1" id="KW-0812">Transmembrane</keyword>
<dbReference type="AlphaFoldDB" id="A0A830FJF9"/>
<keyword evidence="1" id="KW-0472">Membrane</keyword>
<accession>A0A830FJF9</accession>
<organism evidence="2 3">
    <name type="scientific">Haloarcula argentinensis</name>
    <dbReference type="NCBI Taxonomy" id="43776"/>
    <lineage>
        <taxon>Archaea</taxon>
        <taxon>Methanobacteriati</taxon>
        <taxon>Methanobacteriota</taxon>
        <taxon>Stenosarchaea group</taxon>
        <taxon>Halobacteria</taxon>
        <taxon>Halobacteriales</taxon>
        <taxon>Haloarculaceae</taxon>
        <taxon>Haloarcula</taxon>
    </lineage>
</organism>
<dbReference type="Proteomes" id="UP000656367">
    <property type="component" value="Unassembled WGS sequence"/>
</dbReference>
<evidence type="ECO:0000313" key="3">
    <source>
        <dbReference type="Proteomes" id="UP000656367"/>
    </source>
</evidence>
<feature type="transmembrane region" description="Helical" evidence="1">
    <location>
        <begin position="37"/>
        <end position="57"/>
    </location>
</feature>
<dbReference type="EMBL" id="BMON01000012">
    <property type="protein sequence ID" value="GGM52869.1"/>
    <property type="molecule type" value="Genomic_DNA"/>
</dbReference>
<gene>
    <name evidence="2" type="ORF">GCM10009006_37500</name>
</gene>
<protein>
    <submittedName>
        <fullName evidence="2">Uncharacterized protein</fullName>
    </submittedName>
</protein>
<dbReference type="OrthoDB" id="372406at2157"/>